<protein>
    <submittedName>
        <fullName evidence="1">Uncharacterized protein</fullName>
    </submittedName>
</protein>
<evidence type="ECO:0000313" key="2">
    <source>
        <dbReference type="Proteomes" id="UP000309215"/>
    </source>
</evidence>
<dbReference type="RefSeq" id="WP_136928464.1">
    <property type="nucleotide sequence ID" value="NZ_SSMQ01000006.1"/>
</dbReference>
<accession>A0A4U1JGN8</accession>
<keyword evidence="2" id="KW-1185">Reference proteome</keyword>
<dbReference type="Proteomes" id="UP000309215">
    <property type="component" value="Unassembled WGS sequence"/>
</dbReference>
<sequence>MPVQSHRRPELRASVVKLLETLVPAVRDGGEVPLLSIVQSVAGDRLKPEVQKHLEARGNAVFRREGETMTFSNEGPAVRIPLKRFDLRIAPRVTGEARLVEGGATLRFRGAETLSASKFLFSVRLEGIEATDQRILVDMEGDSFDQVFELV</sequence>
<proteinExistence type="predicted"/>
<gene>
    <name evidence="1" type="ORF">E8A74_08630</name>
</gene>
<dbReference type="AlphaFoldDB" id="A0A4U1JGN8"/>
<name>A0A4U1JGN8_9BACT</name>
<evidence type="ECO:0000313" key="1">
    <source>
        <dbReference type="EMBL" id="TKD10498.1"/>
    </source>
</evidence>
<dbReference type="OrthoDB" id="5510882at2"/>
<organism evidence="1 2">
    <name type="scientific">Polyangium fumosum</name>
    <dbReference type="NCBI Taxonomy" id="889272"/>
    <lineage>
        <taxon>Bacteria</taxon>
        <taxon>Pseudomonadati</taxon>
        <taxon>Myxococcota</taxon>
        <taxon>Polyangia</taxon>
        <taxon>Polyangiales</taxon>
        <taxon>Polyangiaceae</taxon>
        <taxon>Polyangium</taxon>
    </lineage>
</organism>
<reference evidence="1 2" key="1">
    <citation type="submission" date="2019-04" db="EMBL/GenBank/DDBJ databases">
        <authorList>
            <person name="Li Y."/>
            <person name="Wang J."/>
        </authorList>
    </citation>
    <scope>NUCLEOTIDE SEQUENCE [LARGE SCALE GENOMIC DNA]</scope>
    <source>
        <strain evidence="1 2">DSM 14668</strain>
    </source>
</reference>
<comment type="caution">
    <text evidence="1">The sequence shown here is derived from an EMBL/GenBank/DDBJ whole genome shotgun (WGS) entry which is preliminary data.</text>
</comment>
<dbReference type="EMBL" id="SSMQ01000006">
    <property type="protein sequence ID" value="TKD10498.1"/>
    <property type="molecule type" value="Genomic_DNA"/>
</dbReference>